<comment type="subunit">
    <text evidence="8">The complex is composed of six subunits: RnfA, RnfB, RnfC, RnfD, RnfE and RnfG.</text>
</comment>
<evidence type="ECO:0000256" key="8">
    <source>
        <dbReference type="HAMAP-Rule" id="MF_00461"/>
    </source>
</evidence>
<dbReference type="Proteomes" id="UP001234343">
    <property type="component" value="Unassembled WGS sequence"/>
</dbReference>
<keyword evidence="13" id="KW-1185">Reference proteome</keyword>
<evidence type="ECO:0000259" key="11">
    <source>
        <dbReference type="PROSITE" id="PS51379"/>
    </source>
</evidence>
<evidence type="ECO:0000313" key="12">
    <source>
        <dbReference type="EMBL" id="MDM7860019.1"/>
    </source>
</evidence>
<feature type="compositionally biased region" description="Basic and acidic residues" evidence="10">
    <location>
        <begin position="598"/>
        <end position="610"/>
    </location>
</feature>
<feature type="binding site" evidence="8">
    <location>
        <position position="395"/>
    </location>
    <ligand>
        <name>[4Fe-4S] cluster</name>
        <dbReference type="ChEBI" id="CHEBI:49883"/>
        <label>2</label>
    </ligand>
</feature>
<feature type="domain" description="4Fe-4S ferredoxin-type" evidence="11">
    <location>
        <begin position="376"/>
        <end position="405"/>
    </location>
</feature>
<comment type="caution">
    <text evidence="12">The sequence shown here is derived from an EMBL/GenBank/DDBJ whole genome shotgun (WGS) entry which is preliminary data.</text>
</comment>
<sequence length="705" mass="76436">MAITPSFDTVMERLKRQDLWQFPGGVHPPGQKSLSNTTAIARVQLPEVLYIPVRQHAGLEGSVCVEIGSQVLKGQPLTYSNAPYAVPIHAPTSGVITEIGEHTSAHPSGVPELTITMRPDGNDTWTELFPIHHYQHLDKNALIERICDAGIAGLGGAGFPTHIKTSSTKPVEFLIINGIECEPYISSDDRLMREHAWQIRQGVDVLNHLLSPKCIVIAVEDNKPEALKALNIACEDNQEIQVVSVPTVYPAGGEKQLIQVLTGREVPRKGLPNDIGCVMFNVGTCFAIADAIFSGKPLLERVVTLTGTALQKPQNVWALLGTPVSHLLSYAGYMPHNQNEQQVIMGGPMMGFSITSLDTPVVKITNCLLAPAKNELPSAADERACIRCGFCTDACPASLLPQQLYWYSKAKDHDKTQEYNLFDCIECGACAYVCPSEIPLVHYYRKAKAEIRNQRDENDKSEKAKQRFEARKARLLEEKRLREEKHRLAAEQRKQAMAKDGSAQDKIAAALARAKAKKAKTAAQTEAVEQPIDAPQKSAESSTVKDKQAKVAAAVARAKAKKAEQTTSAQSQPASEKLDKQAKVAAAVARAKAKKARKQAEAEQGVKQETDVIDPTATDETTAAPGKKAKVAAPVARAKAKKAAQKAAQSEPAEAENDAASVAEVNDKEPPKEKTAEQIKREKVAKAIAKAKAKAKQNKSGENAE</sequence>
<keyword evidence="6 8" id="KW-0408">Iron</keyword>
<feature type="domain" description="4Fe-4S ferredoxin-type" evidence="11">
    <location>
        <begin position="415"/>
        <end position="444"/>
    </location>
</feature>
<dbReference type="RefSeq" id="WP_289364231.1">
    <property type="nucleotide sequence ID" value="NZ_JAUCBP010000006.1"/>
</dbReference>
<feature type="binding site" evidence="8">
    <location>
        <position position="388"/>
    </location>
    <ligand>
        <name>[4Fe-4S] cluster</name>
        <dbReference type="ChEBI" id="CHEBI:49883"/>
        <label>1</label>
    </ligand>
</feature>
<feature type="coiled-coil region" evidence="9">
    <location>
        <begin position="444"/>
        <end position="485"/>
    </location>
</feature>
<comment type="similarity">
    <text evidence="8">Belongs to the 4Fe4S bacterial-type ferredoxin family. RnfC subfamily.</text>
</comment>
<keyword evidence="4 8" id="KW-0677">Repeat</keyword>
<dbReference type="Pfam" id="PF12838">
    <property type="entry name" value="Fer4_7"/>
    <property type="match status" value="1"/>
</dbReference>
<keyword evidence="8" id="KW-1003">Cell membrane</keyword>
<dbReference type="InterPro" id="IPR010208">
    <property type="entry name" value="Ion_transpt_RnfC/RsxC"/>
</dbReference>
<proteinExistence type="inferred from homology"/>
<dbReference type="InterPro" id="IPR026902">
    <property type="entry name" value="RnfC_N"/>
</dbReference>
<evidence type="ECO:0000256" key="2">
    <source>
        <dbReference type="ARBA" id="ARBA00022485"/>
    </source>
</evidence>
<dbReference type="EMBL" id="JAUCBP010000006">
    <property type="protein sequence ID" value="MDM7860019.1"/>
    <property type="molecule type" value="Genomic_DNA"/>
</dbReference>
<dbReference type="NCBIfam" id="NF003454">
    <property type="entry name" value="PRK05035.1"/>
    <property type="match status" value="1"/>
</dbReference>
<comment type="subcellular location">
    <subcellularLocation>
        <location evidence="8">Cell inner membrane</location>
        <topology evidence="8">Peripheral membrane protein</topology>
    </subcellularLocation>
</comment>
<dbReference type="SUPFAM" id="SSF142019">
    <property type="entry name" value="Nqo1 FMN-binding domain-like"/>
    <property type="match status" value="1"/>
</dbReference>
<evidence type="ECO:0000256" key="3">
    <source>
        <dbReference type="ARBA" id="ARBA00022723"/>
    </source>
</evidence>
<dbReference type="InterPro" id="IPR019554">
    <property type="entry name" value="Soluble_ligand-bd"/>
</dbReference>
<feature type="binding site" evidence="8">
    <location>
        <position position="427"/>
    </location>
    <ligand>
        <name>[4Fe-4S] cluster</name>
        <dbReference type="ChEBI" id="CHEBI:49883"/>
        <label>2</label>
    </ligand>
</feature>
<feature type="binding site" evidence="8">
    <location>
        <position position="430"/>
    </location>
    <ligand>
        <name>[4Fe-4S] cluster</name>
        <dbReference type="ChEBI" id="CHEBI:49883"/>
        <label>2</label>
    </ligand>
</feature>
<evidence type="ECO:0000256" key="1">
    <source>
        <dbReference type="ARBA" id="ARBA00022448"/>
    </source>
</evidence>
<comment type="cofactor">
    <cofactor evidence="8">
        <name>[4Fe-4S] cluster</name>
        <dbReference type="ChEBI" id="CHEBI:49883"/>
    </cofactor>
    <text evidence="8">Binds 2 [4Fe-4S] clusters per subunit.</text>
</comment>
<feature type="compositionally biased region" description="Polar residues" evidence="10">
    <location>
        <begin position="565"/>
        <end position="574"/>
    </location>
</feature>
<dbReference type="InterPro" id="IPR011538">
    <property type="entry name" value="Nuo51_FMN-bd"/>
</dbReference>
<dbReference type="NCBIfam" id="TIGR01945">
    <property type="entry name" value="rnfC"/>
    <property type="match status" value="1"/>
</dbReference>
<dbReference type="HAMAP" id="MF_00461">
    <property type="entry name" value="RsxC_RnfC"/>
    <property type="match status" value="1"/>
</dbReference>
<dbReference type="InterPro" id="IPR037225">
    <property type="entry name" value="Nuo51_FMN-bd_sf"/>
</dbReference>
<evidence type="ECO:0000256" key="7">
    <source>
        <dbReference type="ARBA" id="ARBA00023014"/>
    </source>
</evidence>
<feature type="binding site" evidence="8">
    <location>
        <position position="424"/>
    </location>
    <ligand>
        <name>[4Fe-4S] cluster</name>
        <dbReference type="ChEBI" id="CHEBI:49883"/>
        <label>2</label>
    </ligand>
</feature>
<dbReference type="Pfam" id="PF01512">
    <property type="entry name" value="Complex1_51K"/>
    <property type="match status" value="1"/>
</dbReference>
<evidence type="ECO:0000256" key="10">
    <source>
        <dbReference type="SAM" id="MobiDB-lite"/>
    </source>
</evidence>
<name>A0ABT7SUZ7_9ALTE</name>
<keyword evidence="3 8" id="KW-0479">Metal-binding</keyword>
<dbReference type="EC" id="7.-.-.-" evidence="8"/>
<keyword evidence="9" id="KW-0175">Coiled coil</keyword>
<keyword evidence="5 8" id="KW-0249">Electron transport</keyword>
<feature type="compositionally biased region" description="Basic and acidic residues" evidence="10">
    <location>
        <begin position="665"/>
        <end position="685"/>
    </location>
</feature>
<dbReference type="PANTHER" id="PTHR43034">
    <property type="entry name" value="ION-TRANSLOCATING OXIDOREDUCTASE COMPLEX SUBUNIT C"/>
    <property type="match status" value="1"/>
</dbReference>
<dbReference type="PANTHER" id="PTHR43034:SF2">
    <property type="entry name" value="ION-TRANSLOCATING OXIDOREDUCTASE COMPLEX SUBUNIT C"/>
    <property type="match status" value="1"/>
</dbReference>
<keyword evidence="1 8" id="KW-0813">Transport</keyword>
<dbReference type="InterPro" id="IPR017900">
    <property type="entry name" value="4Fe4S_Fe_S_CS"/>
</dbReference>
<keyword evidence="8" id="KW-1278">Translocase</keyword>
<evidence type="ECO:0000256" key="5">
    <source>
        <dbReference type="ARBA" id="ARBA00022982"/>
    </source>
</evidence>
<evidence type="ECO:0000256" key="9">
    <source>
        <dbReference type="SAM" id="Coils"/>
    </source>
</evidence>
<dbReference type="Pfam" id="PF10531">
    <property type="entry name" value="SLBB"/>
    <property type="match status" value="1"/>
</dbReference>
<keyword evidence="8" id="KW-0472">Membrane</keyword>
<evidence type="ECO:0000313" key="13">
    <source>
        <dbReference type="Proteomes" id="UP001234343"/>
    </source>
</evidence>
<dbReference type="PROSITE" id="PS00198">
    <property type="entry name" value="4FE4S_FER_1"/>
    <property type="match status" value="1"/>
</dbReference>
<dbReference type="PROSITE" id="PS51379">
    <property type="entry name" value="4FE4S_FER_2"/>
    <property type="match status" value="2"/>
</dbReference>
<comment type="function">
    <text evidence="8">Part of a membrane-bound complex that couples electron transfer with translocation of ions across the membrane.</text>
</comment>
<feature type="compositionally biased region" description="Low complexity" evidence="10">
    <location>
        <begin position="614"/>
        <end position="637"/>
    </location>
</feature>
<evidence type="ECO:0000256" key="6">
    <source>
        <dbReference type="ARBA" id="ARBA00023004"/>
    </source>
</evidence>
<dbReference type="Gene3D" id="3.30.70.20">
    <property type="match status" value="1"/>
</dbReference>
<dbReference type="Gene3D" id="3.40.50.11540">
    <property type="entry name" value="NADH-ubiquinone oxidoreductase 51kDa subunit"/>
    <property type="match status" value="1"/>
</dbReference>
<keyword evidence="8" id="KW-0997">Cell inner membrane</keyword>
<reference evidence="12 13" key="1">
    <citation type="submission" date="2023-06" db="EMBL/GenBank/DDBJ databases">
        <title>Alteromonas sp. ASW11-36 isolated from intertidal sand.</title>
        <authorList>
            <person name="Li Y."/>
        </authorList>
    </citation>
    <scope>NUCLEOTIDE SEQUENCE [LARGE SCALE GENOMIC DNA]</scope>
    <source>
        <strain evidence="12 13">ASW11-36</strain>
    </source>
</reference>
<protein>
    <recommendedName>
        <fullName evidence="8">Ion-translocating oxidoreductase complex subunit C</fullName>
        <ecNumber evidence="8">7.-.-.-</ecNumber>
    </recommendedName>
    <alternativeName>
        <fullName evidence="8">Rnf electron transport complex subunit C</fullName>
    </alternativeName>
</protein>
<feature type="region of interest" description="Disordered" evidence="10">
    <location>
        <begin position="522"/>
        <end position="705"/>
    </location>
</feature>
<dbReference type="Pfam" id="PF13375">
    <property type="entry name" value="RnfC_N"/>
    <property type="match status" value="1"/>
</dbReference>
<evidence type="ECO:0000256" key="4">
    <source>
        <dbReference type="ARBA" id="ARBA00022737"/>
    </source>
</evidence>
<feature type="binding site" evidence="8">
    <location>
        <position position="385"/>
    </location>
    <ligand>
        <name>[4Fe-4S] cluster</name>
        <dbReference type="ChEBI" id="CHEBI:49883"/>
        <label>1</label>
    </ligand>
</feature>
<keyword evidence="7 8" id="KW-0411">Iron-sulfur</keyword>
<accession>A0ABT7SUZ7</accession>
<organism evidence="12 13">
    <name type="scientific">Alteromonas arenosi</name>
    <dbReference type="NCBI Taxonomy" id="3055817"/>
    <lineage>
        <taxon>Bacteria</taxon>
        <taxon>Pseudomonadati</taxon>
        <taxon>Pseudomonadota</taxon>
        <taxon>Gammaproteobacteria</taxon>
        <taxon>Alteromonadales</taxon>
        <taxon>Alteromonadaceae</taxon>
        <taxon>Alteromonas/Salinimonas group</taxon>
        <taxon>Alteromonas</taxon>
    </lineage>
</organism>
<dbReference type="SUPFAM" id="SSF46548">
    <property type="entry name" value="alpha-helical ferredoxin"/>
    <property type="match status" value="1"/>
</dbReference>
<dbReference type="InterPro" id="IPR017896">
    <property type="entry name" value="4Fe4S_Fe-S-bd"/>
</dbReference>
<feature type="binding site" evidence="8">
    <location>
        <position position="434"/>
    </location>
    <ligand>
        <name>[4Fe-4S] cluster</name>
        <dbReference type="ChEBI" id="CHEBI:49883"/>
        <label>1</label>
    </ligand>
</feature>
<feature type="binding site" evidence="8">
    <location>
        <position position="391"/>
    </location>
    <ligand>
        <name>[4Fe-4S] cluster</name>
        <dbReference type="ChEBI" id="CHEBI:49883"/>
        <label>1</label>
    </ligand>
</feature>
<keyword evidence="2 8" id="KW-0004">4Fe-4S</keyword>
<gene>
    <name evidence="12" type="primary">rsxC</name>
    <name evidence="8" type="synonym">rnfC</name>
    <name evidence="12" type="ORF">QTP81_05355</name>
</gene>